<dbReference type="PANTHER" id="PTHR47577:SF2">
    <property type="entry name" value="THAP DOMAIN CONTAINING 9"/>
    <property type="match status" value="1"/>
</dbReference>
<evidence type="ECO:0000259" key="2">
    <source>
        <dbReference type="Pfam" id="PF21788"/>
    </source>
</evidence>
<evidence type="ECO:0000259" key="1">
    <source>
        <dbReference type="Pfam" id="PF21787"/>
    </source>
</evidence>
<evidence type="ECO:0000259" key="3">
    <source>
        <dbReference type="Pfam" id="PF21789"/>
    </source>
</evidence>
<comment type="caution">
    <text evidence="4">The sequence shown here is derived from an EMBL/GenBank/DDBJ whole genome shotgun (WGS) entry which is preliminary data.</text>
</comment>
<evidence type="ECO:0000313" key="5">
    <source>
        <dbReference type="Proteomes" id="UP000821866"/>
    </source>
</evidence>
<sequence length="653" mass="73439">MSYDKLWILECILMRMKSPQLYEHVRRHEIMALPSKSCLDKNMKGFKSAFGFNSSALSALQEKTKEMDEFSRHGGLVFDELKLSENINVKASGELTGFVDLGPFTDDRNKTEASDHGFVVMFQPFQGKWTQILGVFASKGNVKASVLSKILLEATILAENAGLFVDYWTSDGATWNRALWKLFGIKATSKGITCKVPHPVEPGRNVHFISDFPHLIKCIRNAFVSTGLQIPDGHVHVDVVREARIKDSKSLTLKVMPHITESHVQPKAFEKMRVNLAFQLFSEEVLKGIFLFKDHLVKTFKITQSTEKFIQTMERLIFIMTARIPSKGLRCDSASATFLEDFLPFLREWEEHAAKHGGGFLNESTALGLRVTIQSTLSLLSYVTSTLKYTYLLTANLSQDKMENVFGVVRQAFGSNDHPSPEQFLVVINNMAFYSLARPPKGGNSPPELVTALLEPSDVPEQKGARVTALVDSLLDEGNLPHAEEVLERHASLLDHDGMVEEKSDSRLIFYIAGYVVRKSLKKFPCPDCASCLCIMPLQAESNCNATLTNQFSHGGLLYPSDALEKLITKLENAFTVFFSRNKLHAESLVSFLLFLQGHELEKVGCIEHGRKLTTAIIKFYALTRLHFFTKATNKSLSSKREKQKLLKMRRCQ</sequence>
<dbReference type="Pfam" id="PF21788">
    <property type="entry name" value="TNP-like_GBD"/>
    <property type="match status" value="1"/>
</dbReference>
<reference evidence="4" key="1">
    <citation type="journal article" date="2020" name="Cell">
        <title>Large-Scale Comparative Analyses of Tick Genomes Elucidate Their Genetic Diversity and Vector Capacities.</title>
        <authorList>
            <consortium name="Tick Genome and Microbiome Consortium (TIGMIC)"/>
            <person name="Jia N."/>
            <person name="Wang J."/>
            <person name="Shi W."/>
            <person name="Du L."/>
            <person name="Sun Y."/>
            <person name="Zhan W."/>
            <person name="Jiang J.F."/>
            <person name="Wang Q."/>
            <person name="Zhang B."/>
            <person name="Ji P."/>
            <person name="Bell-Sakyi L."/>
            <person name="Cui X.M."/>
            <person name="Yuan T.T."/>
            <person name="Jiang B.G."/>
            <person name="Yang W.F."/>
            <person name="Lam T.T."/>
            <person name="Chang Q.C."/>
            <person name="Ding S.J."/>
            <person name="Wang X.J."/>
            <person name="Zhu J.G."/>
            <person name="Ruan X.D."/>
            <person name="Zhao L."/>
            <person name="Wei J.T."/>
            <person name="Ye R.Z."/>
            <person name="Que T.C."/>
            <person name="Du C.H."/>
            <person name="Zhou Y.H."/>
            <person name="Cheng J.X."/>
            <person name="Dai P.F."/>
            <person name="Guo W.B."/>
            <person name="Han X.H."/>
            <person name="Huang E.J."/>
            <person name="Li L.F."/>
            <person name="Wei W."/>
            <person name="Gao Y.C."/>
            <person name="Liu J.Z."/>
            <person name="Shao H.Z."/>
            <person name="Wang X."/>
            <person name="Wang C.C."/>
            <person name="Yang T.C."/>
            <person name="Huo Q.B."/>
            <person name="Li W."/>
            <person name="Chen H.Y."/>
            <person name="Chen S.E."/>
            <person name="Zhou L.G."/>
            <person name="Ni X.B."/>
            <person name="Tian J.H."/>
            <person name="Sheng Y."/>
            <person name="Liu T."/>
            <person name="Pan Y.S."/>
            <person name="Xia L.Y."/>
            <person name="Li J."/>
            <person name="Zhao F."/>
            <person name="Cao W.C."/>
        </authorList>
    </citation>
    <scope>NUCLEOTIDE SEQUENCE</scope>
    <source>
        <strain evidence="4">Rmic-2018</strain>
    </source>
</reference>
<dbReference type="VEuPathDB" id="VectorBase:LOC119172935"/>
<dbReference type="PANTHER" id="PTHR47577">
    <property type="entry name" value="THAP DOMAIN-CONTAINING PROTEIN 6"/>
    <property type="match status" value="1"/>
</dbReference>
<dbReference type="InterPro" id="IPR048367">
    <property type="entry name" value="TNP-like_RNaseH_C"/>
</dbReference>
<evidence type="ECO:0000313" key="4">
    <source>
        <dbReference type="EMBL" id="KAH8027979.1"/>
    </source>
</evidence>
<reference evidence="4" key="2">
    <citation type="submission" date="2021-09" db="EMBL/GenBank/DDBJ databases">
        <authorList>
            <person name="Jia N."/>
            <person name="Wang J."/>
            <person name="Shi W."/>
            <person name="Du L."/>
            <person name="Sun Y."/>
            <person name="Zhan W."/>
            <person name="Jiang J."/>
            <person name="Wang Q."/>
            <person name="Zhang B."/>
            <person name="Ji P."/>
            <person name="Sakyi L.B."/>
            <person name="Cui X."/>
            <person name="Yuan T."/>
            <person name="Jiang B."/>
            <person name="Yang W."/>
            <person name="Lam T.T.-Y."/>
            <person name="Chang Q."/>
            <person name="Ding S."/>
            <person name="Wang X."/>
            <person name="Zhu J."/>
            <person name="Ruan X."/>
            <person name="Zhao L."/>
            <person name="Wei J."/>
            <person name="Que T."/>
            <person name="Du C."/>
            <person name="Cheng J."/>
            <person name="Dai P."/>
            <person name="Han X."/>
            <person name="Huang E."/>
            <person name="Gao Y."/>
            <person name="Liu J."/>
            <person name="Shao H."/>
            <person name="Ye R."/>
            <person name="Li L."/>
            <person name="Wei W."/>
            <person name="Wang X."/>
            <person name="Wang C."/>
            <person name="Huo Q."/>
            <person name="Li W."/>
            <person name="Guo W."/>
            <person name="Chen H."/>
            <person name="Chen S."/>
            <person name="Zhou L."/>
            <person name="Zhou L."/>
            <person name="Ni X."/>
            <person name="Tian J."/>
            <person name="Zhou Y."/>
            <person name="Sheng Y."/>
            <person name="Liu T."/>
            <person name="Pan Y."/>
            <person name="Xia L."/>
            <person name="Li J."/>
            <person name="Zhao F."/>
            <person name="Cao W."/>
        </authorList>
    </citation>
    <scope>NUCLEOTIDE SEQUENCE</scope>
    <source>
        <strain evidence="4">Rmic-2018</strain>
        <tissue evidence="4">Larvae</tissue>
    </source>
</reference>
<dbReference type="InterPro" id="IPR048366">
    <property type="entry name" value="TNP-like_GBD"/>
</dbReference>
<dbReference type="Proteomes" id="UP000821866">
    <property type="component" value="Chromosome 4"/>
</dbReference>
<gene>
    <name evidence="4" type="ORF">HPB51_012249</name>
</gene>
<evidence type="ECO:0008006" key="6">
    <source>
        <dbReference type="Google" id="ProtNLM"/>
    </source>
</evidence>
<dbReference type="Pfam" id="PF21789">
    <property type="entry name" value="TNP-like_RNaseH_C"/>
    <property type="match status" value="1"/>
</dbReference>
<feature type="domain" description="Transposable element P transposase-like RNase H C-terminal" evidence="3">
    <location>
        <begin position="397"/>
        <end position="424"/>
    </location>
</feature>
<accession>A0A9J6E0H4</accession>
<organism evidence="4 5">
    <name type="scientific">Rhipicephalus microplus</name>
    <name type="common">Cattle tick</name>
    <name type="synonym">Boophilus microplus</name>
    <dbReference type="NCBI Taxonomy" id="6941"/>
    <lineage>
        <taxon>Eukaryota</taxon>
        <taxon>Metazoa</taxon>
        <taxon>Ecdysozoa</taxon>
        <taxon>Arthropoda</taxon>
        <taxon>Chelicerata</taxon>
        <taxon>Arachnida</taxon>
        <taxon>Acari</taxon>
        <taxon>Parasitiformes</taxon>
        <taxon>Ixodida</taxon>
        <taxon>Ixodoidea</taxon>
        <taxon>Ixodidae</taxon>
        <taxon>Rhipicephalinae</taxon>
        <taxon>Rhipicephalus</taxon>
        <taxon>Boophilus</taxon>
    </lineage>
</organism>
<dbReference type="InterPro" id="IPR048365">
    <property type="entry name" value="TNP-like_RNaseH_N"/>
</dbReference>
<feature type="domain" description="Transposable element P transposase-like GTP-binding insertion" evidence="2">
    <location>
        <begin position="214"/>
        <end position="324"/>
    </location>
</feature>
<keyword evidence="5" id="KW-1185">Reference proteome</keyword>
<name>A0A9J6E0H4_RHIMP</name>
<protein>
    <recommendedName>
        <fullName evidence="6">Transposable element</fullName>
    </recommendedName>
</protein>
<dbReference type="Pfam" id="PF21787">
    <property type="entry name" value="TNP-like_RNaseH_N"/>
    <property type="match status" value="1"/>
</dbReference>
<dbReference type="AlphaFoldDB" id="A0A9J6E0H4"/>
<proteinExistence type="predicted"/>
<feature type="domain" description="Transposable element P transposase-like RNase H" evidence="1">
    <location>
        <begin position="50"/>
        <end position="184"/>
    </location>
</feature>
<dbReference type="EMBL" id="JABSTU010000006">
    <property type="protein sequence ID" value="KAH8027979.1"/>
    <property type="molecule type" value="Genomic_DNA"/>
</dbReference>